<dbReference type="KEGG" id="aas:Aasi_0887"/>
<organism evidence="1 2">
    <name type="scientific">Amoebophilus asiaticus (strain 5a2)</name>
    <dbReference type="NCBI Taxonomy" id="452471"/>
    <lineage>
        <taxon>Bacteria</taxon>
        <taxon>Pseudomonadati</taxon>
        <taxon>Bacteroidota</taxon>
        <taxon>Cytophagia</taxon>
        <taxon>Cytophagales</taxon>
        <taxon>Amoebophilaceae</taxon>
        <taxon>Candidatus Amoebophilus</taxon>
    </lineage>
</organism>
<reference evidence="1 2" key="1">
    <citation type="journal article" date="2010" name="J. Bacteriol.">
        <title>The genome of the amoeba symbiont 'Candidatus Amoebophilus asiaticus' reveals common mechanisms for host cell interaction among amoeba-associated bacteria.</title>
        <authorList>
            <person name="Schmitz-Esser S."/>
            <person name="Tischler P."/>
            <person name="Arnold R."/>
            <person name="Montanaro J."/>
            <person name="Wagner M."/>
            <person name="Rattei T."/>
            <person name="Horn M."/>
        </authorList>
    </citation>
    <scope>NUCLEOTIDE SEQUENCE [LARGE SCALE GENOMIC DNA]</scope>
    <source>
        <strain evidence="1 2">5a2</strain>
    </source>
</reference>
<sequence>MQKLSPIKVVLLLAGLLVAVLGVMMVVASNKNKEVSTIFGEVKVKPEKERSEGPRLSNYETNK</sequence>
<evidence type="ECO:0000313" key="1">
    <source>
        <dbReference type="EMBL" id="ACE06255.1"/>
    </source>
</evidence>
<dbReference type="AlphaFoldDB" id="B3ESQ3"/>
<dbReference type="Proteomes" id="UP000001227">
    <property type="component" value="Chromosome"/>
</dbReference>
<name>B3ESQ3_AMOA5</name>
<dbReference type="HOGENOM" id="CLU_2875777_0_0_10"/>
<protein>
    <submittedName>
        <fullName evidence="1">Uncharacterized protein</fullName>
    </submittedName>
</protein>
<accession>B3ESQ3</accession>
<keyword evidence="2" id="KW-1185">Reference proteome</keyword>
<dbReference type="EMBL" id="CP001102">
    <property type="protein sequence ID" value="ACE06255.1"/>
    <property type="molecule type" value="Genomic_DNA"/>
</dbReference>
<proteinExistence type="predicted"/>
<evidence type="ECO:0000313" key="2">
    <source>
        <dbReference type="Proteomes" id="UP000001227"/>
    </source>
</evidence>
<gene>
    <name evidence="1" type="ordered locus">Aasi_0887</name>
</gene>